<dbReference type="Proteomes" id="UP000517753">
    <property type="component" value="Unassembled WGS sequence"/>
</dbReference>
<feature type="domain" description="DUF559" evidence="1">
    <location>
        <begin position="8"/>
        <end position="112"/>
    </location>
</feature>
<evidence type="ECO:0000259" key="1">
    <source>
        <dbReference type="Pfam" id="PF04480"/>
    </source>
</evidence>
<protein>
    <submittedName>
        <fullName evidence="2">Very-short-patch-repair endonuclease</fullName>
    </submittedName>
</protein>
<sequence>MPDWRPRDTARARKLRNEATPAERRLWSYLGNSRLNGHKFSRQMPLGPYVCDFLCRRSKLVVELDGESHAATAVHDARRDQFMLEQGYTVLRFSNADVMENVEGVVAMIGASLADAPTPSPSRKREGS</sequence>
<dbReference type="RefSeq" id="WP_179507188.1">
    <property type="nucleotide sequence ID" value="NZ_JACCBY010000001.1"/>
</dbReference>
<comment type="caution">
    <text evidence="2">The sequence shown here is derived from an EMBL/GenBank/DDBJ whole genome shotgun (WGS) entry which is preliminary data.</text>
</comment>
<proteinExistence type="predicted"/>
<keyword evidence="2" id="KW-0255">Endonuclease</keyword>
<dbReference type="CDD" id="cd01038">
    <property type="entry name" value="Endonuclease_DUF559"/>
    <property type="match status" value="1"/>
</dbReference>
<evidence type="ECO:0000313" key="3">
    <source>
        <dbReference type="Proteomes" id="UP000517753"/>
    </source>
</evidence>
<dbReference type="PANTHER" id="PTHR38590">
    <property type="entry name" value="BLL0828 PROTEIN"/>
    <property type="match status" value="1"/>
</dbReference>
<organism evidence="2 3">
    <name type="scientific">Sphingomonas melonis</name>
    <dbReference type="NCBI Taxonomy" id="152682"/>
    <lineage>
        <taxon>Bacteria</taxon>
        <taxon>Pseudomonadati</taxon>
        <taxon>Pseudomonadota</taxon>
        <taxon>Alphaproteobacteria</taxon>
        <taxon>Sphingomonadales</taxon>
        <taxon>Sphingomonadaceae</taxon>
        <taxon>Sphingomonas</taxon>
    </lineage>
</organism>
<dbReference type="InterPro" id="IPR047216">
    <property type="entry name" value="Endonuclease_DUF559_bact"/>
</dbReference>
<name>A0A7Y9FKK8_9SPHN</name>
<reference evidence="2 3" key="1">
    <citation type="submission" date="2020-08" db="EMBL/GenBank/DDBJ databases">
        <title>The Agave Microbiome: Exploring the role of microbial communities in plant adaptations to desert environments.</title>
        <authorList>
            <person name="Partida-Martinez L.P."/>
        </authorList>
    </citation>
    <scope>NUCLEOTIDE SEQUENCE [LARGE SCALE GENOMIC DNA]</scope>
    <source>
        <strain evidence="2 3">AS2.3</strain>
    </source>
</reference>
<dbReference type="SUPFAM" id="SSF52980">
    <property type="entry name" value="Restriction endonuclease-like"/>
    <property type="match status" value="1"/>
</dbReference>
<evidence type="ECO:0000313" key="2">
    <source>
        <dbReference type="EMBL" id="NYD88612.1"/>
    </source>
</evidence>
<dbReference type="EMBL" id="JACCBY010000001">
    <property type="protein sequence ID" value="NYD88612.1"/>
    <property type="molecule type" value="Genomic_DNA"/>
</dbReference>
<gene>
    <name evidence="2" type="ORF">HD841_000381</name>
</gene>
<dbReference type="AlphaFoldDB" id="A0A7Y9FKK8"/>
<keyword evidence="2" id="KW-0378">Hydrolase</keyword>
<dbReference type="PANTHER" id="PTHR38590:SF1">
    <property type="entry name" value="BLL0828 PROTEIN"/>
    <property type="match status" value="1"/>
</dbReference>
<keyword evidence="2" id="KW-0540">Nuclease</keyword>
<dbReference type="InterPro" id="IPR011335">
    <property type="entry name" value="Restrct_endonuc-II-like"/>
</dbReference>
<dbReference type="GO" id="GO:0004519">
    <property type="term" value="F:endonuclease activity"/>
    <property type="evidence" value="ECO:0007669"/>
    <property type="project" value="UniProtKB-KW"/>
</dbReference>
<dbReference type="InterPro" id="IPR007569">
    <property type="entry name" value="DUF559"/>
</dbReference>
<dbReference type="Pfam" id="PF04480">
    <property type="entry name" value="DUF559"/>
    <property type="match status" value="1"/>
</dbReference>
<keyword evidence="3" id="KW-1185">Reference proteome</keyword>
<accession>A0A7Y9FKK8</accession>
<dbReference type="Gene3D" id="3.40.960.10">
    <property type="entry name" value="VSR Endonuclease"/>
    <property type="match status" value="1"/>
</dbReference>